<keyword evidence="7" id="KW-1185">Reference proteome</keyword>
<protein>
    <recommendedName>
        <fullName evidence="5">Strictosidine synthase conserved region domain-containing protein</fullName>
    </recommendedName>
</protein>
<evidence type="ECO:0000313" key="6">
    <source>
        <dbReference type="EMBL" id="KAF5938124.1"/>
    </source>
</evidence>
<comment type="subcellular location">
    <subcellularLocation>
        <location evidence="1">Vacuole</location>
    </subcellularLocation>
</comment>
<evidence type="ECO:0000256" key="3">
    <source>
        <dbReference type="ARBA" id="ARBA00022554"/>
    </source>
</evidence>
<dbReference type="GO" id="GO:0005773">
    <property type="term" value="C:vacuole"/>
    <property type="evidence" value="ECO:0007669"/>
    <property type="project" value="UniProtKB-SubCell"/>
</dbReference>
<dbReference type="PANTHER" id="PTHR10426:SF86">
    <property type="entry name" value="PROTEIN STRICTOSIDINE SYNTHASE-LIKE 10-LIKE"/>
    <property type="match status" value="1"/>
</dbReference>
<dbReference type="InterPro" id="IPR011042">
    <property type="entry name" value="6-blade_b-propeller_TolB-like"/>
</dbReference>
<name>A0A7J7GFF1_CAMSI</name>
<dbReference type="GO" id="GO:0012505">
    <property type="term" value="C:endomembrane system"/>
    <property type="evidence" value="ECO:0007669"/>
    <property type="project" value="TreeGrafter"/>
</dbReference>
<dbReference type="PANTHER" id="PTHR10426">
    <property type="entry name" value="STRICTOSIDINE SYNTHASE-RELATED"/>
    <property type="match status" value="1"/>
</dbReference>
<dbReference type="InterPro" id="IPR018119">
    <property type="entry name" value="Strictosidine_synth_cons-reg"/>
</dbReference>
<proteinExistence type="inferred from homology"/>
<evidence type="ECO:0000256" key="2">
    <source>
        <dbReference type="ARBA" id="ARBA00009191"/>
    </source>
</evidence>
<comment type="similarity">
    <text evidence="2">Belongs to the strictosidine synthase family.</text>
</comment>
<evidence type="ECO:0000256" key="4">
    <source>
        <dbReference type="ARBA" id="ARBA00023180"/>
    </source>
</evidence>
<dbReference type="Pfam" id="PF03088">
    <property type="entry name" value="Str_synth"/>
    <property type="match status" value="1"/>
</dbReference>
<gene>
    <name evidence="6" type="ORF">HYC85_025630</name>
</gene>
<dbReference type="AlphaFoldDB" id="A0A7J7GFF1"/>
<evidence type="ECO:0000313" key="7">
    <source>
        <dbReference type="Proteomes" id="UP000593564"/>
    </source>
</evidence>
<evidence type="ECO:0000256" key="1">
    <source>
        <dbReference type="ARBA" id="ARBA00004116"/>
    </source>
</evidence>
<dbReference type="EMBL" id="JACBKZ010000012">
    <property type="protein sequence ID" value="KAF5938124.1"/>
    <property type="molecule type" value="Genomic_DNA"/>
</dbReference>
<reference evidence="6 7" key="2">
    <citation type="submission" date="2020-07" db="EMBL/GenBank/DDBJ databases">
        <title>Genome assembly of wild tea tree DASZ reveals pedigree and selection history of tea varieties.</title>
        <authorList>
            <person name="Zhang W."/>
        </authorList>
    </citation>
    <scope>NUCLEOTIDE SEQUENCE [LARGE SCALE GENOMIC DNA]</scope>
    <source>
        <strain evidence="7">cv. G240</strain>
        <tissue evidence="6">Leaf</tissue>
    </source>
</reference>
<dbReference type="Proteomes" id="UP000593564">
    <property type="component" value="Unassembled WGS sequence"/>
</dbReference>
<comment type="caution">
    <text evidence="6">The sequence shown here is derived from an EMBL/GenBank/DDBJ whole genome shotgun (WGS) entry which is preliminary data.</text>
</comment>
<evidence type="ECO:0000259" key="5">
    <source>
        <dbReference type="Pfam" id="PF03088"/>
    </source>
</evidence>
<organism evidence="6 7">
    <name type="scientific">Camellia sinensis</name>
    <name type="common">Tea plant</name>
    <name type="synonym">Thea sinensis</name>
    <dbReference type="NCBI Taxonomy" id="4442"/>
    <lineage>
        <taxon>Eukaryota</taxon>
        <taxon>Viridiplantae</taxon>
        <taxon>Streptophyta</taxon>
        <taxon>Embryophyta</taxon>
        <taxon>Tracheophyta</taxon>
        <taxon>Spermatophyta</taxon>
        <taxon>Magnoliopsida</taxon>
        <taxon>eudicotyledons</taxon>
        <taxon>Gunneridae</taxon>
        <taxon>Pentapetalae</taxon>
        <taxon>asterids</taxon>
        <taxon>Ericales</taxon>
        <taxon>Theaceae</taxon>
        <taxon>Camellia</taxon>
    </lineage>
</organism>
<sequence>MPICRNYIYVIVSGNKTGKLMKYDPKSKETTVLLENLTFPNGVALSKDGYFILIADTTD</sequence>
<feature type="domain" description="Strictosidine synthase conserved region" evidence="5">
    <location>
        <begin position="5"/>
        <end position="58"/>
    </location>
</feature>
<reference evidence="7" key="1">
    <citation type="journal article" date="2020" name="Nat. Commun.">
        <title>Genome assembly of wild tea tree DASZ reveals pedigree and selection history of tea varieties.</title>
        <authorList>
            <person name="Zhang W."/>
            <person name="Zhang Y."/>
            <person name="Qiu H."/>
            <person name="Guo Y."/>
            <person name="Wan H."/>
            <person name="Zhang X."/>
            <person name="Scossa F."/>
            <person name="Alseekh S."/>
            <person name="Zhang Q."/>
            <person name="Wang P."/>
            <person name="Xu L."/>
            <person name="Schmidt M.H."/>
            <person name="Jia X."/>
            <person name="Li D."/>
            <person name="Zhu A."/>
            <person name="Guo F."/>
            <person name="Chen W."/>
            <person name="Ni D."/>
            <person name="Usadel B."/>
            <person name="Fernie A.R."/>
            <person name="Wen W."/>
        </authorList>
    </citation>
    <scope>NUCLEOTIDE SEQUENCE [LARGE SCALE GENOMIC DNA]</scope>
    <source>
        <strain evidence="7">cv. G240</strain>
    </source>
</reference>
<dbReference type="SUPFAM" id="SSF63829">
    <property type="entry name" value="Calcium-dependent phosphotriesterase"/>
    <property type="match status" value="1"/>
</dbReference>
<dbReference type="GO" id="GO:0016787">
    <property type="term" value="F:hydrolase activity"/>
    <property type="evidence" value="ECO:0007669"/>
    <property type="project" value="TreeGrafter"/>
</dbReference>
<accession>A0A7J7GFF1</accession>
<keyword evidence="4" id="KW-0325">Glycoprotein</keyword>
<dbReference type="Gene3D" id="2.120.10.30">
    <property type="entry name" value="TolB, C-terminal domain"/>
    <property type="match status" value="1"/>
</dbReference>
<keyword evidence="3" id="KW-0926">Vacuole</keyword>